<dbReference type="SUPFAM" id="SSF53067">
    <property type="entry name" value="Actin-like ATPase domain"/>
    <property type="match status" value="1"/>
</dbReference>
<gene>
    <name evidence="1" type="ORF">SAMN02745150_00972</name>
</gene>
<proteinExistence type="predicted"/>
<protein>
    <submittedName>
        <fullName evidence="1">Glucokinase</fullName>
    </submittedName>
</protein>
<accession>A0A1I1E6J7</accession>
<dbReference type="EMBL" id="FOKY01000008">
    <property type="protein sequence ID" value="SFB82781.1"/>
    <property type="molecule type" value="Genomic_DNA"/>
</dbReference>
<dbReference type="AlphaFoldDB" id="A0A1I1E6J7"/>
<dbReference type="STRING" id="34097.SAMN02745150_00972"/>
<evidence type="ECO:0000313" key="1">
    <source>
        <dbReference type="EMBL" id="SFB82781.1"/>
    </source>
</evidence>
<reference evidence="2" key="1">
    <citation type="submission" date="2016-10" db="EMBL/GenBank/DDBJ databases">
        <authorList>
            <person name="Varghese N."/>
            <person name="Submissions S."/>
        </authorList>
    </citation>
    <scope>NUCLEOTIDE SEQUENCE [LARGE SCALE GENOMIC DNA]</scope>
    <source>
        <strain evidence="2">ATCC 43811</strain>
    </source>
</reference>
<dbReference type="Pfam" id="PF00480">
    <property type="entry name" value="ROK"/>
    <property type="match status" value="1"/>
</dbReference>
<keyword evidence="1" id="KW-0418">Kinase</keyword>
<dbReference type="OrthoDB" id="9795247at2"/>
<dbReference type="InterPro" id="IPR043129">
    <property type="entry name" value="ATPase_NBD"/>
</dbReference>
<dbReference type="Gene3D" id="3.30.420.40">
    <property type="match status" value="2"/>
</dbReference>
<dbReference type="GO" id="GO:0016301">
    <property type="term" value="F:kinase activity"/>
    <property type="evidence" value="ECO:0007669"/>
    <property type="project" value="UniProtKB-KW"/>
</dbReference>
<keyword evidence="1" id="KW-0808">Transferase</keyword>
<keyword evidence="2" id="KW-1185">Reference proteome</keyword>
<dbReference type="PANTHER" id="PTHR18964:SF165">
    <property type="entry name" value="BETA-GLUCOSIDE KINASE"/>
    <property type="match status" value="1"/>
</dbReference>
<organism evidence="1 2">
    <name type="scientific">Brevinema andersonii</name>
    <dbReference type="NCBI Taxonomy" id="34097"/>
    <lineage>
        <taxon>Bacteria</taxon>
        <taxon>Pseudomonadati</taxon>
        <taxon>Spirochaetota</taxon>
        <taxon>Spirochaetia</taxon>
        <taxon>Brevinematales</taxon>
        <taxon>Brevinemataceae</taxon>
        <taxon>Brevinema</taxon>
    </lineage>
</organism>
<dbReference type="PANTHER" id="PTHR18964">
    <property type="entry name" value="ROK (REPRESSOR, ORF, KINASE) FAMILY"/>
    <property type="match status" value="1"/>
</dbReference>
<evidence type="ECO:0000313" key="2">
    <source>
        <dbReference type="Proteomes" id="UP000240042"/>
    </source>
</evidence>
<sequence length="302" mass="33091">MNFLAMDLGGTTAKYAMSNEKGVILHEGKFFTASQNADELLDKILKLSHDFHQKYCIQGIGVSCAGIVHPHTGQMLGSSFNMPKGWHKAEVKAYLNSRLDMPVVVENDVNSAALAELWLGAGRNLHTFICLAMGTGIGSGIIIDKKLYYGANYRAGEIGYIHANKGATSYWERHASTLALVNRVKIAFEMNRRAKEEIDVIDGKYIFDLINSDSLIKNIVDDWADILARGIADAAYILNPQAVILGGGISEQGPMLLELLQPKIDVYCAPGFTTNIKIAELGNHAGKLGVVKRLLDEYFTMV</sequence>
<dbReference type="RefSeq" id="WP_159428185.1">
    <property type="nucleotide sequence ID" value="NZ_FOKY01000008.1"/>
</dbReference>
<name>A0A1I1E6J7_BREAD</name>
<dbReference type="InterPro" id="IPR000600">
    <property type="entry name" value="ROK"/>
</dbReference>
<dbReference type="Proteomes" id="UP000240042">
    <property type="component" value="Unassembled WGS sequence"/>
</dbReference>